<dbReference type="PaxDb" id="2903-EOD27840"/>
<feature type="domain" description="PDZ" evidence="1">
    <location>
        <begin position="140"/>
        <end position="220"/>
    </location>
</feature>
<dbReference type="AlphaFoldDB" id="A0A0D3JWF5"/>
<dbReference type="GeneID" id="17273386"/>
<sequence>MGAIRPARCSKMTELARGFASSACASARLAEQQRFAAQWLAIVPAFNQSAAADFGGGDWTERARRWQDGDSADARAHAAFNMAFVSHRLRVVYVANQKAAARTILNLLSSFGEVEPVRLPFLTTSPQQSAQRVEERSPRRFTVTFRKHGTLGLRFWKGSEKLRVEWLTDDGLASSEPAIRPGCVVVAVQGTSLQGIGYQDALARVKDASRPLQLTFEEPPAAMETSDAMPEARPDYLPPYLIFTFVRDPLLAFLSGAAEAVHRHRHGFRTGCPRPKAACLSVPCRGDVLTPLVEDVRARRCIGTQAFHVWPQVLKLAVRLPRPFGFVGRERDMAALLRLCNVSHGTNVSRLLRRSTEVAKHRDECGNELRVDSALTAPGTPARAALCDLLRSDYACGFAAPGERCAG</sequence>
<dbReference type="PROSITE" id="PS50106">
    <property type="entry name" value="PDZ"/>
    <property type="match status" value="1"/>
</dbReference>
<dbReference type="Gene3D" id="2.30.42.10">
    <property type="match status" value="1"/>
</dbReference>
<evidence type="ECO:0000313" key="3">
    <source>
        <dbReference type="Proteomes" id="UP000013827"/>
    </source>
</evidence>
<organism evidence="2 3">
    <name type="scientific">Emiliania huxleyi (strain CCMP1516)</name>
    <dbReference type="NCBI Taxonomy" id="280463"/>
    <lineage>
        <taxon>Eukaryota</taxon>
        <taxon>Haptista</taxon>
        <taxon>Haptophyta</taxon>
        <taxon>Prymnesiophyceae</taxon>
        <taxon>Isochrysidales</taxon>
        <taxon>Noelaerhabdaceae</taxon>
        <taxon>Emiliania</taxon>
    </lineage>
</organism>
<dbReference type="InterPro" id="IPR001478">
    <property type="entry name" value="PDZ"/>
</dbReference>
<proteinExistence type="predicted"/>
<dbReference type="EnsemblProtists" id="EOD27840">
    <property type="protein sequence ID" value="EOD27840"/>
    <property type="gene ID" value="EMIHUDRAFT_204835"/>
</dbReference>
<dbReference type="InterPro" id="IPR036034">
    <property type="entry name" value="PDZ_sf"/>
</dbReference>
<evidence type="ECO:0000313" key="2">
    <source>
        <dbReference type="EnsemblProtists" id="EOD27840"/>
    </source>
</evidence>
<dbReference type="SUPFAM" id="SSF50156">
    <property type="entry name" value="PDZ domain-like"/>
    <property type="match status" value="1"/>
</dbReference>
<dbReference type="KEGG" id="ehx:EMIHUDRAFT_204835"/>
<protein>
    <recommendedName>
        <fullName evidence="1">PDZ domain-containing protein</fullName>
    </recommendedName>
</protein>
<reference evidence="2" key="2">
    <citation type="submission" date="2024-10" db="UniProtKB">
        <authorList>
            <consortium name="EnsemblProtists"/>
        </authorList>
    </citation>
    <scope>IDENTIFICATION</scope>
</reference>
<keyword evidence="3" id="KW-1185">Reference proteome</keyword>
<reference evidence="3" key="1">
    <citation type="journal article" date="2013" name="Nature">
        <title>Pan genome of the phytoplankton Emiliania underpins its global distribution.</title>
        <authorList>
            <person name="Read B.A."/>
            <person name="Kegel J."/>
            <person name="Klute M.J."/>
            <person name="Kuo A."/>
            <person name="Lefebvre S.C."/>
            <person name="Maumus F."/>
            <person name="Mayer C."/>
            <person name="Miller J."/>
            <person name="Monier A."/>
            <person name="Salamov A."/>
            <person name="Young J."/>
            <person name="Aguilar M."/>
            <person name="Claverie J.M."/>
            <person name="Frickenhaus S."/>
            <person name="Gonzalez K."/>
            <person name="Herman E.K."/>
            <person name="Lin Y.C."/>
            <person name="Napier J."/>
            <person name="Ogata H."/>
            <person name="Sarno A.F."/>
            <person name="Shmutz J."/>
            <person name="Schroeder D."/>
            <person name="de Vargas C."/>
            <person name="Verret F."/>
            <person name="von Dassow P."/>
            <person name="Valentin K."/>
            <person name="Van de Peer Y."/>
            <person name="Wheeler G."/>
            <person name="Dacks J.B."/>
            <person name="Delwiche C.F."/>
            <person name="Dyhrman S.T."/>
            <person name="Glockner G."/>
            <person name="John U."/>
            <person name="Richards T."/>
            <person name="Worden A.Z."/>
            <person name="Zhang X."/>
            <person name="Grigoriev I.V."/>
            <person name="Allen A.E."/>
            <person name="Bidle K."/>
            <person name="Borodovsky M."/>
            <person name="Bowler C."/>
            <person name="Brownlee C."/>
            <person name="Cock J.M."/>
            <person name="Elias M."/>
            <person name="Gladyshev V.N."/>
            <person name="Groth M."/>
            <person name="Guda C."/>
            <person name="Hadaegh A."/>
            <person name="Iglesias-Rodriguez M.D."/>
            <person name="Jenkins J."/>
            <person name="Jones B.M."/>
            <person name="Lawson T."/>
            <person name="Leese F."/>
            <person name="Lindquist E."/>
            <person name="Lobanov A."/>
            <person name="Lomsadze A."/>
            <person name="Malik S.B."/>
            <person name="Marsh M.E."/>
            <person name="Mackinder L."/>
            <person name="Mock T."/>
            <person name="Mueller-Roeber B."/>
            <person name="Pagarete A."/>
            <person name="Parker M."/>
            <person name="Probert I."/>
            <person name="Quesneville H."/>
            <person name="Raines C."/>
            <person name="Rensing S.A."/>
            <person name="Riano-Pachon D.M."/>
            <person name="Richier S."/>
            <person name="Rokitta S."/>
            <person name="Shiraiwa Y."/>
            <person name="Soanes D.M."/>
            <person name="van der Giezen M."/>
            <person name="Wahlund T.M."/>
            <person name="Williams B."/>
            <person name="Wilson W."/>
            <person name="Wolfe G."/>
            <person name="Wurch L.L."/>
        </authorList>
    </citation>
    <scope>NUCLEOTIDE SEQUENCE</scope>
</reference>
<dbReference type="RefSeq" id="XP_005780269.1">
    <property type="nucleotide sequence ID" value="XM_005780212.1"/>
</dbReference>
<dbReference type="Proteomes" id="UP000013827">
    <property type="component" value="Unassembled WGS sequence"/>
</dbReference>
<accession>A0A0D3JWF5</accession>
<dbReference type="CDD" id="cd00136">
    <property type="entry name" value="PDZ_canonical"/>
    <property type="match status" value="1"/>
</dbReference>
<name>A0A0D3JWF5_EMIH1</name>
<dbReference type="HOGENOM" id="CLU_676927_0_0_1"/>
<evidence type="ECO:0000259" key="1">
    <source>
        <dbReference type="PROSITE" id="PS50106"/>
    </source>
</evidence>